<dbReference type="Proteomes" id="UP000030764">
    <property type="component" value="Unassembled WGS sequence"/>
</dbReference>
<dbReference type="GO" id="GO:0098609">
    <property type="term" value="P:cell-cell adhesion"/>
    <property type="evidence" value="ECO:0007669"/>
    <property type="project" value="InterPro"/>
</dbReference>
<evidence type="ECO:0000313" key="4">
    <source>
        <dbReference type="Proteomes" id="UP000030764"/>
    </source>
</evidence>
<evidence type="ECO:0000256" key="1">
    <source>
        <dbReference type="SAM" id="Phobius"/>
    </source>
</evidence>
<dbReference type="AlphaFoldDB" id="A0A085MIV1"/>
<keyword evidence="1" id="KW-0472">Membrane</keyword>
<feature type="transmembrane region" description="Helical" evidence="1">
    <location>
        <begin position="142"/>
        <end position="163"/>
    </location>
</feature>
<dbReference type="Proteomes" id="UP000030758">
    <property type="component" value="Unassembled WGS sequence"/>
</dbReference>
<proteinExistence type="predicted"/>
<dbReference type="PANTHER" id="PTHR15989:SF5">
    <property type="entry name" value="VEZATIN"/>
    <property type="match status" value="1"/>
</dbReference>
<name>A0A085MIV1_9BILA</name>
<dbReference type="PANTHER" id="PTHR15989">
    <property type="entry name" value="VEZATIN"/>
    <property type="match status" value="1"/>
</dbReference>
<accession>A0A085MIV1</accession>
<keyword evidence="1" id="KW-1133">Transmembrane helix</keyword>
<organism evidence="2 4">
    <name type="scientific">Trichuris suis</name>
    <name type="common">pig whipworm</name>
    <dbReference type="NCBI Taxonomy" id="68888"/>
    <lineage>
        <taxon>Eukaryota</taxon>
        <taxon>Metazoa</taxon>
        <taxon>Ecdysozoa</taxon>
        <taxon>Nematoda</taxon>
        <taxon>Enoplea</taxon>
        <taxon>Dorylaimia</taxon>
        <taxon>Trichinellida</taxon>
        <taxon>Trichuridae</taxon>
        <taxon>Trichuris</taxon>
    </lineage>
</organism>
<reference evidence="2 4" key="1">
    <citation type="journal article" date="2014" name="Nat. Genet.">
        <title>Genome and transcriptome of the porcine whipworm Trichuris suis.</title>
        <authorList>
            <person name="Jex A.R."/>
            <person name="Nejsum P."/>
            <person name="Schwarz E.M."/>
            <person name="Hu L."/>
            <person name="Young N.D."/>
            <person name="Hall R.S."/>
            <person name="Korhonen P.K."/>
            <person name="Liao S."/>
            <person name="Thamsborg S."/>
            <person name="Xia J."/>
            <person name="Xu P."/>
            <person name="Wang S."/>
            <person name="Scheerlinck J.P."/>
            <person name="Hofmann A."/>
            <person name="Sternberg P.W."/>
            <person name="Wang J."/>
            <person name="Gasser R.B."/>
        </authorList>
    </citation>
    <scope>NUCLEOTIDE SEQUENCE [LARGE SCALE GENOMIC DNA]</scope>
    <source>
        <strain evidence="3">DCEP-RM93F</strain>
        <strain evidence="2">DCEP-RM93M</strain>
    </source>
</reference>
<dbReference type="GO" id="GO:0017022">
    <property type="term" value="F:myosin binding"/>
    <property type="evidence" value="ECO:0007669"/>
    <property type="project" value="InterPro"/>
</dbReference>
<gene>
    <name evidence="2" type="ORF">M513_02032</name>
    <name evidence="3" type="ORF">M514_02032</name>
</gene>
<protein>
    <submittedName>
        <fullName evidence="2">Uncharacterized protein</fullName>
    </submittedName>
</protein>
<dbReference type="GO" id="GO:0005912">
    <property type="term" value="C:adherens junction"/>
    <property type="evidence" value="ECO:0007669"/>
    <property type="project" value="UniProtKB-SubCell"/>
</dbReference>
<dbReference type="GO" id="GO:0005634">
    <property type="term" value="C:nucleus"/>
    <property type="evidence" value="ECO:0007669"/>
    <property type="project" value="UniProtKB-SubCell"/>
</dbReference>
<dbReference type="EMBL" id="KL367570">
    <property type="protein sequence ID" value="KFD63592.1"/>
    <property type="molecule type" value="Genomic_DNA"/>
</dbReference>
<evidence type="ECO:0000313" key="2">
    <source>
        <dbReference type="EMBL" id="KFD57147.1"/>
    </source>
</evidence>
<sequence length="620" mass="70977">MSDEAGFRTVVFKESPFYEYLTQSDVDVLEEVADKEDIVESTCSCTEETSKDKGLISTWYVSLRRAAYELRFCIECHIRLKFLAHVLQSTLLLDEDIACLKMVQDKWSDSSTTGELLHRCRFRIICCLTIFTSLVATSLSRWLLWTVFTLVAFCLLVVFGFLLKWKHTISLLAHFVELQLNFDSQVRKALLLVREQEIICFACLRDSRQASSVLNYATFDPSMCVELRASILDTCKAVFVSLLPLLRLQRRQTCILKYCWDEPDLNLAFKVFPVDVDAAYLEFEQQAQTASLPLSFLKRIFLVTQTIRSRYLRAFVFHYCERSSLVMKELHACNEKCKECVETLSSLVSAHSNLQRHCSSLDAISSRWEKKSADHRGSLFAIFFRSAANHLRFALERCADFAEKLENAPDIVEQSDSCEVFLNTLLNELRCAIASLEDAVVIQKDAAVKTSDNKSDHFCLPETSPQLSRVAETASNADERIVLDEVFEACTSRTENKEQVGYESCEIERNTCFERVVLNELKNVLKSRRKDMEIREERARQRLYGAQVEACSSNNDQNACELREGPSETMQCSDLVEANENEEEPNGSIQLDNVNNFVMPVELRNQFVKNLQSALSGRFQ</sequence>
<evidence type="ECO:0000313" key="3">
    <source>
        <dbReference type="EMBL" id="KFD63592.1"/>
    </source>
</evidence>
<keyword evidence="4" id="KW-1185">Reference proteome</keyword>
<dbReference type="InterPro" id="IPR026858">
    <property type="entry name" value="Vezatin"/>
</dbReference>
<dbReference type="EMBL" id="KL363190">
    <property type="protein sequence ID" value="KFD57147.1"/>
    <property type="molecule type" value="Genomic_DNA"/>
</dbReference>
<dbReference type="GO" id="GO:0005886">
    <property type="term" value="C:plasma membrane"/>
    <property type="evidence" value="ECO:0007669"/>
    <property type="project" value="UniProtKB-SubCell"/>
</dbReference>
<keyword evidence="1" id="KW-0812">Transmembrane</keyword>